<accession>A0ABR2D892</accession>
<keyword evidence="2" id="KW-1185">Reference proteome</keyword>
<name>A0ABR2D892_9ROSI</name>
<sequence length="106" mass="11784">MASSNSFVGVVPDDIMKQRQPKELVLNGNRELGGVLDCFHNDRGNSDRAAAKEPMKNAEIKISAMVVHSTELSFNYKVSSAIALDLCCTVRFRRSLPSSKQQDWNI</sequence>
<dbReference type="Proteomes" id="UP001472677">
    <property type="component" value="Unassembled WGS sequence"/>
</dbReference>
<reference evidence="1 2" key="1">
    <citation type="journal article" date="2024" name="G3 (Bethesda)">
        <title>Genome assembly of Hibiscus sabdariffa L. provides insights into metabolisms of medicinal natural products.</title>
        <authorList>
            <person name="Kim T."/>
        </authorList>
    </citation>
    <scope>NUCLEOTIDE SEQUENCE [LARGE SCALE GENOMIC DNA]</scope>
    <source>
        <strain evidence="1">TK-2024</strain>
        <tissue evidence="1">Old leaves</tissue>
    </source>
</reference>
<comment type="caution">
    <text evidence="1">The sequence shown here is derived from an EMBL/GenBank/DDBJ whole genome shotgun (WGS) entry which is preliminary data.</text>
</comment>
<proteinExistence type="predicted"/>
<organism evidence="1 2">
    <name type="scientific">Hibiscus sabdariffa</name>
    <name type="common">roselle</name>
    <dbReference type="NCBI Taxonomy" id="183260"/>
    <lineage>
        <taxon>Eukaryota</taxon>
        <taxon>Viridiplantae</taxon>
        <taxon>Streptophyta</taxon>
        <taxon>Embryophyta</taxon>
        <taxon>Tracheophyta</taxon>
        <taxon>Spermatophyta</taxon>
        <taxon>Magnoliopsida</taxon>
        <taxon>eudicotyledons</taxon>
        <taxon>Gunneridae</taxon>
        <taxon>Pentapetalae</taxon>
        <taxon>rosids</taxon>
        <taxon>malvids</taxon>
        <taxon>Malvales</taxon>
        <taxon>Malvaceae</taxon>
        <taxon>Malvoideae</taxon>
        <taxon>Hibiscus</taxon>
    </lineage>
</organism>
<evidence type="ECO:0000313" key="2">
    <source>
        <dbReference type="Proteomes" id="UP001472677"/>
    </source>
</evidence>
<dbReference type="EMBL" id="JBBPBM010000034">
    <property type="protein sequence ID" value="KAK8532220.1"/>
    <property type="molecule type" value="Genomic_DNA"/>
</dbReference>
<evidence type="ECO:0000313" key="1">
    <source>
        <dbReference type="EMBL" id="KAK8532220.1"/>
    </source>
</evidence>
<protein>
    <submittedName>
        <fullName evidence="1">Uncharacterized protein</fullName>
    </submittedName>
</protein>
<gene>
    <name evidence="1" type="ORF">V6N12_053666</name>
</gene>